<dbReference type="Gene3D" id="3.40.50.720">
    <property type="entry name" value="NAD(P)-binding Rossmann-like Domain"/>
    <property type="match status" value="1"/>
</dbReference>
<dbReference type="InterPro" id="IPR036291">
    <property type="entry name" value="NAD(P)-bd_dom_sf"/>
</dbReference>
<dbReference type="SUPFAM" id="SSF51735">
    <property type="entry name" value="NAD(P)-binding Rossmann-fold domains"/>
    <property type="match status" value="1"/>
</dbReference>
<dbReference type="PANTHER" id="PTHR12126">
    <property type="entry name" value="NADH-UBIQUINONE OXIDOREDUCTASE 39 KDA SUBUNIT-RELATED"/>
    <property type="match status" value="1"/>
</dbReference>
<feature type="region of interest" description="Disordered" evidence="1">
    <location>
        <begin position="1"/>
        <end position="20"/>
    </location>
</feature>
<dbReference type="CDD" id="cd05245">
    <property type="entry name" value="SDR_a2"/>
    <property type="match status" value="1"/>
</dbReference>
<dbReference type="STRING" id="1322246.BN4_11712"/>
<dbReference type="PATRIC" id="fig|879567.3.peg.1797"/>
<dbReference type="KEGG" id="dpi:BN4_11712"/>
<protein>
    <submittedName>
        <fullName evidence="3">NmrA family protein</fullName>
    </submittedName>
</protein>
<name>M1WSL1_PSEP2</name>
<dbReference type="GO" id="GO:0044877">
    <property type="term" value="F:protein-containing complex binding"/>
    <property type="evidence" value="ECO:0007669"/>
    <property type="project" value="TreeGrafter"/>
</dbReference>
<dbReference type="PANTHER" id="PTHR12126:SF11">
    <property type="entry name" value="NADH DEHYDROGENASE [UBIQUINONE] 1 ALPHA SUBCOMPLEX SUBUNIT 9, MITOCHONDRIAL"/>
    <property type="match status" value="1"/>
</dbReference>
<evidence type="ECO:0000313" key="3">
    <source>
        <dbReference type="EMBL" id="CCH48947.1"/>
    </source>
</evidence>
<dbReference type="InterPro" id="IPR051207">
    <property type="entry name" value="ComplexI_NDUFA9_subunit"/>
</dbReference>
<evidence type="ECO:0000313" key="4">
    <source>
        <dbReference type="Proteomes" id="UP000011724"/>
    </source>
</evidence>
<dbReference type="Proteomes" id="UP000011724">
    <property type="component" value="Chromosome"/>
</dbReference>
<organism evidence="3 4">
    <name type="scientific">Pseudodesulfovibrio piezophilus (strain DSM 21447 / JCM 15486 / C1TLV30)</name>
    <name type="common">Desulfovibrio piezophilus</name>
    <dbReference type="NCBI Taxonomy" id="1322246"/>
    <lineage>
        <taxon>Bacteria</taxon>
        <taxon>Pseudomonadati</taxon>
        <taxon>Thermodesulfobacteriota</taxon>
        <taxon>Desulfovibrionia</taxon>
        <taxon>Desulfovibrionales</taxon>
        <taxon>Desulfovibrionaceae</taxon>
    </lineage>
</organism>
<feature type="compositionally biased region" description="Basic and acidic residues" evidence="1">
    <location>
        <begin position="1"/>
        <end position="13"/>
    </location>
</feature>
<evidence type="ECO:0000256" key="1">
    <source>
        <dbReference type="SAM" id="MobiDB-lite"/>
    </source>
</evidence>
<evidence type="ECO:0000259" key="2">
    <source>
        <dbReference type="Pfam" id="PF13460"/>
    </source>
</evidence>
<dbReference type="Pfam" id="PF13460">
    <property type="entry name" value="NAD_binding_10"/>
    <property type="match status" value="1"/>
</dbReference>
<dbReference type="InterPro" id="IPR021295">
    <property type="entry name" value="DUF2867"/>
</dbReference>
<accession>M1WSL1</accession>
<gene>
    <name evidence="3" type="ordered locus">BN4_11712</name>
</gene>
<dbReference type="eggNOG" id="COG0702">
    <property type="taxonomic scope" value="Bacteria"/>
</dbReference>
<dbReference type="HOGENOM" id="CLU_007383_6_11_7"/>
<reference evidence="4" key="2">
    <citation type="journal article" date="2013" name="Stand. Genomic Sci.">
        <title>Complete genome sequence of Desulfocapsa sulfexigens, a marine deltaproteobacterium specialized in disproportionating inorganic sulfur compounds.</title>
        <authorList>
            <person name="Finster K.W."/>
            <person name="Kjeldsen K.U."/>
            <person name="Kube M."/>
            <person name="Reinhardt R."/>
            <person name="Mussmann M."/>
            <person name="Amann R."/>
            <person name="Schreiber L."/>
        </authorList>
    </citation>
    <scope>NUCLEOTIDE SEQUENCE [LARGE SCALE GENOMIC DNA]</scope>
    <source>
        <strain evidence="4">DSM 10523 / SB164P1</strain>
    </source>
</reference>
<reference evidence="3 4" key="1">
    <citation type="journal article" date="2013" name="PLoS ONE">
        <title>The first genomic and proteomic characterization of a deep-sea sulfate reducer: insights into the piezophilic lifestyle of Desulfovibrio piezophilus.</title>
        <authorList>
            <person name="Pradel N."/>
            <person name="Ji B."/>
            <person name="Gimenez G."/>
            <person name="Talla E."/>
            <person name="Lenoble P."/>
            <person name="Garel M."/>
            <person name="Tamburini C."/>
            <person name="Fourquet P."/>
            <person name="Lebrun R."/>
            <person name="Bertin P."/>
            <person name="Denis Y."/>
            <person name="Pophillat M."/>
            <person name="Barbe V."/>
            <person name="Ollivier B."/>
            <person name="Dolla A."/>
        </authorList>
    </citation>
    <scope>NUCLEOTIDE SEQUENCE [LARGE SCALE GENOMIC DNA]</scope>
    <source>
        <strain evidence="4">DSM 10523 / SB164P1</strain>
    </source>
</reference>
<sequence length="534" mass="59428">MHGKQGMDSEGPVRRYSAQEVREVPKREAQAMDERPVLVLGSTGYVGGRLVPALLECGHRVRAAGRSVDKILSRPWGKNSGVEAVRADMHDVTSLIEAVQGCRAVFYLVHSMGGPSRDFAAQERDAAYNMVSAAQETGLERIIYLGGLGEDQEDQPLSKHLLSRAEVGRILHLGPASVTTLRAAQIIGSGSSSFEMIRYLADRLPVMITPKWVRTKAQPIAIRNVLGYLTGCLENEETAGLTLDIGGPDVLSYMELFRLYSEVAGLPRRRILSVPFLSPYLSAFWVSMITPVPITLIRSLIEGLKNEVVCRNEDIRALVPQELLSCREAIRRALEKTEHQMVETCLFDVGSACMPEWASLDDPEYAGGTQFEMGYKARLQGDPKKVWGVIERIGGEQGWYYGDPLWRLRGFIDRLLAGPGMARGRPRGDKAPRVGDALDFWRVLASDTGRRLLLLAEMRLPGEALLEFKMETNWENAVDLSMTAKFLPRGLTGLLYWYAMYPFHIVLFTNMIENISSQAGTHLYSGPDRIKSRS</sequence>
<proteinExistence type="predicted"/>
<dbReference type="EMBL" id="FO203427">
    <property type="protein sequence ID" value="CCH48947.1"/>
    <property type="molecule type" value="Genomic_DNA"/>
</dbReference>
<feature type="domain" description="NAD(P)-binding" evidence="2">
    <location>
        <begin position="41"/>
        <end position="155"/>
    </location>
</feature>
<dbReference type="InterPro" id="IPR016040">
    <property type="entry name" value="NAD(P)-bd_dom"/>
</dbReference>
<keyword evidence="4" id="KW-1185">Reference proteome</keyword>
<dbReference type="Pfam" id="PF11066">
    <property type="entry name" value="DUF2867"/>
    <property type="match status" value="1"/>
</dbReference>
<dbReference type="AlphaFoldDB" id="M1WSL1"/>